<dbReference type="EMBL" id="BLKU01000003">
    <property type="protein sequence ID" value="GFG65326.1"/>
    <property type="molecule type" value="Genomic_DNA"/>
</dbReference>
<evidence type="ECO:0000313" key="9">
    <source>
        <dbReference type="Proteomes" id="UP000465306"/>
    </source>
</evidence>
<evidence type="ECO:0000313" key="7">
    <source>
        <dbReference type="EMBL" id="GFG65326.1"/>
    </source>
</evidence>
<gene>
    <name evidence="8" type="ORF">I2456_14650</name>
    <name evidence="7" type="ORF">MKUB_28160</name>
</gene>
<dbReference type="Proteomes" id="UP000663583">
    <property type="component" value="Chromosome"/>
</dbReference>
<reference evidence="7 9" key="1">
    <citation type="journal article" date="2019" name="Emerg. Microbes Infect.">
        <title>Comprehensive subspecies identification of 175 nontuberculous mycobacteria species based on 7547 genomic profiles.</title>
        <authorList>
            <person name="Matsumoto Y."/>
            <person name="Kinjo T."/>
            <person name="Motooka D."/>
            <person name="Nabeya D."/>
            <person name="Jung N."/>
            <person name="Uechi K."/>
            <person name="Horii T."/>
            <person name="Iida T."/>
            <person name="Fujita J."/>
            <person name="Nakamura S."/>
        </authorList>
    </citation>
    <scope>NUCLEOTIDE SEQUENCE [LARGE SCALE GENOMIC DNA]</scope>
    <source>
        <strain evidence="7 9">JCM 13573</strain>
    </source>
</reference>
<reference evidence="8" key="3">
    <citation type="submission" date="2020-11" db="EMBL/GenBank/DDBJ databases">
        <title>Intraspecies plasmid and genomic variation of Mycobacterium kubicae revealed by the complete genome sequences of two clinical isolates.</title>
        <authorList>
            <person name="Hendrix J.R."/>
            <person name="Epperson L.E."/>
            <person name="Honda J.R."/>
            <person name="Strong M."/>
        </authorList>
    </citation>
    <scope>NUCLEOTIDE SEQUENCE</scope>
    <source>
        <strain evidence="8">JCM 13573</strain>
    </source>
</reference>
<keyword evidence="4" id="KW-0804">Transcription</keyword>
<dbReference type="Pfam" id="PF03861">
    <property type="entry name" value="ANTAR"/>
    <property type="match status" value="1"/>
</dbReference>
<keyword evidence="1" id="KW-0808">Transferase</keyword>
<proteinExistence type="predicted"/>
<dbReference type="Proteomes" id="UP000465306">
    <property type="component" value="Unassembled WGS sequence"/>
</dbReference>
<evidence type="ECO:0000256" key="1">
    <source>
        <dbReference type="ARBA" id="ARBA00022679"/>
    </source>
</evidence>
<dbReference type="SMART" id="SM01012">
    <property type="entry name" value="ANTAR"/>
    <property type="match status" value="1"/>
</dbReference>
<dbReference type="Gene3D" id="3.30.450.40">
    <property type="match status" value="1"/>
</dbReference>
<keyword evidence="3" id="KW-0805">Transcription regulation</keyword>
<protein>
    <submittedName>
        <fullName evidence="8">GAF and ANTAR domain-containing protein</fullName>
    </submittedName>
    <submittedName>
        <fullName evidence="7">Transcriptional regulator</fullName>
    </submittedName>
</protein>
<organism evidence="8 10">
    <name type="scientific">Mycobacterium kubicae</name>
    <dbReference type="NCBI Taxonomy" id="120959"/>
    <lineage>
        <taxon>Bacteria</taxon>
        <taxon>Bacillati</taxon>
        <taxon>Actinomycetota</taxon>
        <taxon>Actinomycetes</taxon>
        <taxon>Mycobacteriales</taxon>
        <taxon>Mycobacteriaceae</taxon>
        <taxon>Mycobacterium</taxon>
        <taxon>Mycobacterium simiae complex</taxon>
    </lineage>
</organism>
<name>A0AAX1J2Y9_9MYCO</name>
<dbReference type="InterPro" id="IPR036388">
    <property type="entry name" value="WH-like_DNA-bd_sf"/>
</dbReference>
<dbReference type="KEGG" id="mku:I2456_14650"/>
<feature type="domain" description="ANTAR" evidence="6">
    <location>
        <begin position="165"/>
        <end position="226"/>
    </location>
</feature>
<keyword evidence="9" id="KW-1185">Reference proteome</keyword>
<dbReference type="InterPro" id="IPR005561">
    <property type="entry name" value="ANTAR"/>
</dbReference>
<evidence type="ECO:0000256" key="3">
    <source>
        <dbReference type="ARBA" id="ARBA00023015"/>
    </source>
</evidence>
<evidence type="ECO:0000256" key="2">
    <source>
        <dbReference type="ARBA" id="ARBA00022777"/>
    </source>
</evidence>
<dbReference type="EMBL" id="CP065047">
    <property type="protein sequence ID" value="QPI35838.1"/>
    <property type="molecule type" value="Genomic_DNA"/>
</dbReference>
<evidence type="ECO:0000313" key="8">
    <source>
        <dbReference type="EMBL" id="QPI35838.1"/>
    </source>
</evidence>
<dbReference type="SUPFAM" id="SSF52172">
    <property type="entry name" value="CheY-like"/>
    <property type="match status" value="1"/>
</dbReference>
<dbReference type="InterPro" id="IPR029016">
    <property type="entry name" value="GAF-like_dom_sf"/>
</dbReference>
<reference evidence="7" key="2">
    <citation type="submission" date="2020-02" db="EMBL/GenBank/DDBJ databases">
        <authorList>
            <person name="Matsumoto Y."/>
            <person name="Kinjo T."/>
            <person name="Motooka D."/>
            <person name="Nabeya D."/>
            <person name="Jung N."/>
            <person name="Uechi K."/>
            <person name="Horii T."/>
            <person name="Iida T."/>
            <person name="Fujita J."/>
            <person name="Nakamura S."/>
        </authorList>
    </citation>
    <scope>NUCLEOTIDE SEQUENCE</scope>
    <source>
        <strain evidence="7">JCM 13573</strain>
    </source>
</reference>
<evidence type="ECO:0000259" key="6">
    <source>
        <dbReference type="PROSITE" id="PS50921"/>
    </source>
</evidence>
<dbReference type="GO" id="GO:0003723">
    <property type="term" value="F:RNA binding"/>
    <property type="evidence" value="ECO:0007669"/>
    <property type="project" value="InterPro"/>
</dbReference>
<accession>A0AAX1J2Y9</accession>
<dbReference type="AlphaFoldDB" id="A0AAX1J2Y9"/>
<dbReference type="SUPFAM" id="SSF55781">
    <property type="entry name" value="GAF domain-like"/>
    <property type="match status" value="1"/>
</dbReference>
<dbReference type="Gene3D" id="1.10.10.10">
    <property type="entry name" value="Winged helix-like DNA-binding domain superfamily/Winged helix DNA-binding domain"/>
    <property type="match status" value="1"/>
</dbReference>
<dbReference type="GO" id="GO:0016301">
    <property type="term" value="F:kinase activity"/>
    <property type="evidence" value="ECO:0007669"/>
    <property type="project" value="UniProtKB-KW"/>
</dbReference>
<feature type="region of interest" description="Disordered" evidence="5">
    <location>
        <begin position="224"/>
        <end position="243"/>
    </location>
</feature>
<dbReference type="InterPro" id="IPR011006">
    <property type="entry name" value="CheY-like_superfamily"/>
</dbReference>
<sequence>MIDARGTTTHLQIAEQTRAICERHPDDVSAIVHELAGTAVPSIPGAQYASITVVRRRGQLQTTGDAGAYPTLLHIAQIRHRQGPCVDAARSRSVVHADDLTSDRRWPLYRRDAVEMTPIRSLLAVPLISDQLMLGLLNLFADQPGAFSTDAVDIARFYAIQAALAWATARTKEQFRRALGSRDVIGQAKGILMERYDVTADDAFALLKRLSEESKIPVAEVSRRMASKQHGPHTVAPAHTTAGSPRLAHLGRDIAERRQMIRDATRC</sequence>
<dbReference type="Pfam" id="PF13185">
    <property type="entry name" value="GAF_2"/>
    <property type="match status" value="1"/>
</dbReference>
<dbReference type="PROSITE" id="PS50921">
    <property type="entry name" value="ANTAR"/>
    <property type="match status" value="1"/>
</dbReference>
<dbReference type="RefSeq" id="WP_068033081.1">
    <property type="nucleotide sequence ID" value="NZ_BLKU01000003.1"/>
</dbReference>
<keyword evidence="2" id="KW-0418">Kinase</keyword>
<dbReference type="SMART" id="SM00065">
    <property type="entry name" value="GAF"/>
    <property type="match status" value="1"/>
</dbReference>
<evidence type="ECO:0000313" key="10">
    <source>
        <dbReference type="Proteomes" id="UP000663583"/>
    </source>
</evidence>
<evidence type="ECO:0000256" key="4">
    <source>
        <dbReference type="ARBA" id="ARBA00023163"/>
    </source>
</evidence>
<evidence type="ECO:0000256" key="5">
    <source>
        <dbReference type="SAM" id="MobiDB-lite"/>
    </source>
</evidence>
<dbReference type="InterPro" id="IPR003018">
    <property type="entry name" value="GAF"/>
</dbReference>